<feature type="region of interest" description="Disordered" evidence="1">
    <location>
        <begin position="313"/>
        <end position="352"/>
    </location>
</feature>
<gene>
    <name evidence="3" type="ORF">Micbo1qcDRAFT_206917</name>
</gene>
<sequence length="414" mass="47007">MAHVEGHATPESGTTASGHDEAAQLASPAATPSGFTLFPALPAELRLTILEKAVEEPRFLINCRSHEICAIVKRDLHKLMDPSLVSCVHDRSVPPLLHASRDARQLVAQCRFVGLGPHGLMDVGAGRPDVRDDPFRMFNVAVDYMVLSSREPLDMFPDLPHQLPDVPVLNVALHIDPRHEWRRGRGPAGKCPDAERDRVVRFNAVERHVLEKKRDFVYRHGPGLFEPTVIFAPPDFRCHDEHLGRGPLEYSAEACGLGYLVEAAKRSARLDEQEVGLPSLVEEWPVSPQQLYDEWWSNVAPVAIIADTWTDGSLSADESTDIDESREDSEIRDEQDEETYQVADYEDGDYDDDYDVDDDDWNDWDYPPPWCTEFPRGHDEFLDIELPNSYWSVHIYYYSVDEGESRDYPDDRIM</sequence>
<evidence type="ECO:0000313" key="3">
    <source>
        <dbReference type="EMBL" id="KXJ88763.1"/>
    </source>
</evidence>
<organism evidence="3 4">
    <name type="scientific">Microdochium bolleyi</name>
    <dbReference type="NCBI Taxonomy" id="196109"/>
    <lineage>
        <taxon>Eukaryota</taxon>
        <taxon>Fungi</taxon>
        <taxon>Dikarya</taxon>
        <taxon>Ascomycota</taxon>
        <taxon>Pezizomycotina</taxon>
        <taxon>Sordariomycetes</taxon>
        <taxon>Xylariomycetidae</taxon>
        <taxon>Xylariales</taxon>
        <taxon>Microdochiaceae</taxon>
        <taxon>Microdochium</taxon>
    </lineage>
</organism>
<proteinExistence type="predicted"/>
<dbReference type="AlphaFoldDB" id="A0A136IV81"/>
<feature type="region of interest" description="Disordered" evidence="1">
    <location>
        <begin position="1"/>
        <end position="26"/>
    </location>
</feature>
<dbReference type="Proteomes" id="UP000070501">
    <property type="component" value="Unassembled WGS sequence"/>
</dbReference>
<dbReference type="InterPro" id="IPR045518">
    <property type="entry name" value="2EXR"/>
</dbReference>
<dbReference type="Pfam" id="PF20150">
    <property type="entry name" value="2EXR"/>
    <property type="match status" value="1"/>
</dbReference>
<name>A0A136IV81_9PEZI</name>
<feature type="domain" description="2EXR" evidence="2">
    <location>
        <begin position="35"/>
        <end position="143"/>
    </location>
</feature>
<feature type="compositionally biased region" description="Acidic residues" evidence="1">
    <location>
        <begin position="318"/>
        <end position="352"/>
    </location>
</feature>
<dbReference type="EMBL" id="KQ964257">
    <property type="protein sequence ID" value="KXJ88763.1"/>
    <property type="molecule type" value="Genomic_DNA"/>
</dbReference>
<keyword evidence="4" id="KW-1185">Reference proteome</keyword>
<dbReference type="InParanoid" id="A0A136IV81"/>
<evidence type="ECO:0000259" key="2">
    <source>
        <dbReference type="Pfam" id="PF20150"/>
    </source>
</evidence>
<protein>
    <recommendedName>
        <fullName evidence="2">2EXR domain-containing protein</fullName>
    </recommendedName>
</protein>
<reference evidence="4" key="1">
    <citation type="submission" date="2016-02" db="EMBL/GenBank/DDBJ databases">
        <title>Draft genome sequence of Microdochium bolleyi, a fungal endophyte of beachgrass.</title>
        <authorList>
            <consortium name="DOE Joint Genome Institute"/>
            <person name="David A.S."/>
            <person name="May G."/>
            <person name="Haridas S."/>
            <person name="Lim J."/>
            <person name="Wang M."/>
            <person name="Labutti K."/>
            <person name="Lipzen A."/>
            <person name="Barry K."/>
            <person name="Grigoriev I.V."/>
        </authorList>
    </citation>
    <scope>NUCLEOTIDE SEQUENCE [LARGE SCALE GENOMIC DNA]</scope>
    <source>
        <strain evidence="4">J235TASD1</strain>
    </source>
</reference>
<dbReference type="OrthoDB" id="3557569at2759"/>
<evidence type="ECO:0000313" key="4">
    <source>
        <dbReference type="Proteomes" id="UP000070501"/>
    </source>
</evidence>
<accession>A0A136IV81</accession>
<evidence type="ECO:0000256" key="1">
    <source>
        <dbReference type="SAM" id="MobiDB-lite"/>
    </source>
</evidence>